<dbReference type="EMBL" id="AZFW01000044">
    <property type="protein sequence ID" value="KRM27643.1"/>
    <property type="molecule type" value="Genomic_DNA"/>
</dbReference>
<comment type="caution">
    <text evidence="2">The sequence shown here is derived from an EMBL/GenBank/DDBJ whole genome shotgun (WGS) entry which is preliminary data.</text>
</comment>
<dbReference type="Pfam" id="PF01547">
    <property type="entry name" value="SBP_bac_1"/>
    <property type="match status" value="1"/>
</dbReference>
<dbReference type="PANTHER" id="PTHR43649:SF14">
    <property type="entry name" value="BLR3389 PROTEIN"/>
    <property type="match status" value="1"/>
</dbReference>
<dbReference type="AlphaFoldDB" id="A0A0R1XHM6"/>
<dbReference type="InterPro" id="IPR050490">
    <property type="entry name" value="Bact_solute-bd_prot1"/>
</dbReference>
<dbReference type="Proteomes" id="UP000050949">
    <property type="component" value="Unassembled WGS sequence"/>
</dbReference>
<dbReference type="PATRIC" id="fig|1122147.4.peg.2480"/>
<reference evidence="2 3" key="1">
    <citation type="journal article" date="2015" name="Genome Announc.">
        <title>Expanding the biotechnology potential of lactobacilli through comparative genomics of 213 strains and associated genera.</title>
        <authorList>
            <person name="Sun Z."/>
            <person name="Harris H.M."/>
            <person name="McCann A."/>
            <person name="Guo C."/>
            <person name="Argimon S."/>
            <person name="Zhang W."/>
            <person name="Yang X."/>
            <person name="Jeffery I.B."/>
            <person name="Cooney J.C."/>
            <person name="Kagawa T.F."/>
            <person name="Liu W."/>
            <person name="Song Y."/>
            <person name="Salvetti E."/>
            <person name="Wrobel A."/>
            <person name="Rasinkangas P."/>
            <person name="Parkhill J."/>
            <person name="Rea M.C."/>
            <person name="O'Sullivan O."/>
            <person name="Ritari J."/>
            <person name="Douillard F.P."/>
            <person name="Paul Ross R."/>
            <person name="Yang R."/>
            <person name="Briner A.E."/>
            <person name="Felis G.E."/>
            <person name="de Vos W.M."/>
            <person name="Barrangou R."/>
            <person name="Klaenhammer T.R."/>
            <person name="Caufield P.W."/>
            <person name="Cui Y."/>
            <person name="Zhang H."/>
            <person name="O'Toole P.W."/>
        </authorList>
    </citation>
    <scope>NUCLEOTIDE SEQUENCE [LARGE SCALE GENOMIC DNA]</scope>
    <source>
        <strain evidence="2 3">DSM 16991</strain>
    </source>
</reference>
<name>A0A0R1XHM6_9LACO</name>
<organism evidence="2 3">
    <name type="scientific">Schleiferilactobacillus harbinensis DSM 16991</name>
    <dbReference type="NCBI Taxonomy" id="1122147"/>
    <lineage>
        <taxon>Bacteria</taxon>
        <taxon>Bacillati</taxon>
        <taxon>Bacillota</taxon>
        <taxon>Bacilli</taxon>
        <taxon>Lactobacillales</taxon>
        <taxon>Lactobacillaceae</taxon>
        <taxon>Schleiferilactobacillus</taxon>
    </lineage>
</organism>
<evidence type="ECO:0000313" key="3">
    <source>
        <dbReference type="Proteomes" id="UP000050949"/>
    </source>
</evidence>
<evidence type="ECO:0000313" key="2">
    <source>
        <dbReference type="EMBL" id="KRM27643.1"/>
    </source>
</evidence>
<proteinExistence type="predicted"/>
<protein>
    <submittedName>
        <fullName evidence="2">Uncharacterized protein</fullName>
    </submittedName>
</protein>
<gene>
    <name evidence="2" type="ORF">FC91_GL002401</name>
</gene>
<evidence type="ECO:0000256" key="1">
    <source>
        <dbReference type="SAM" id="MobiDB-lite"/>
    </source>
</evidence>
<dbReference type="InterPro" id="IPR006059">
    <property type="entry name" value="SBP"/>
</dbReference>
<sequence>MEESIMKLSKWALALGIFTSVALLAGCGSGSSNSSDGVTTVKVAWRATGKGDSMYRIYSKKWIADFEKKNPKIKISLQPINASEGDYFSKLDLAMKSADTTPDIVNEDTFILPADAKAGYLEPLDSYVAKWSDWDKFTAALKKGSQGSDGKQYGIPGTTDARGIWTDLVVTKKAGLAADWAPKSWADILTAAKKIKQTQPNVIPFAMGVSTTNGESVSMQTFEQLLYGTGETLYNEKTKKWNVNSKGILATLNFINQIYNKDKTGPSLSVVMSSNYGSTIFQDRIPKNQVGMAMDGIWNTGNWSKDGAAPIANMTKVLAFNLMPTEKGQKPGYVTMAGGWSWALPKNSKNKKAAWTVMKAMNTKQLAVTRALQEGTLTVRDDAAKDPEYLKKPFIKEATQALQNAHFRPKNDLYPKVSIAIQQMVESVAAGRKSPSDAAAKYATDVKGIVGDSNTDTQK</sequence>
<dbReference type="SUPFAM" id="SSF53850">
    <property type="entry name" value="Periplasmic binding protein-like II"/>
    <property type="match status" value="1"/>
</dbReference>
<accession>A0A0R1XHM6</accession>
<feature type="region of interest" description="Disordered" evidence="1">
    <location>
        <begin position="431"/>
        <end position="459"/>
    </location>
</feature>
<dbReference type="PROSITE" id="PS51257">
    <property type="entry name" value="PROKAR_LIPOPROTEIN"/>
    <property type="match status" value="1"/>
</dbReference>
<dbReference type="Gene3D" id="3.40.190.10">
    <property type="entry name" value="Periplasmic binding protein-like II"/>
    <property type="match status" value="2"/>
</dbReference>
<dbReference type="eggNOG" id="COG2182">
    <property type="taxonomic scope" value="Bacteria"/>
</dbReference>
<dbReference type="PANTHER" id="PTHR43649">
    <property type="entry name" value="ARABINOSE-BINDING PROTEIN-RELATED"/>
    <property type="match status" value="1"/>
</dbReference>